<dbReference type="EMBL" id="BAAAXZ010000089">
    <property type="protein sequence ID" value="GAA2926987.1"/>
    <property type="molecule type" value="Genomic_DNA"/>
</dbReference>
<protein>
    <submittedName>
        <fullName evidence="2">Uncharacterized protein</fullName>
    </submittedName>
</protein>
<keyword evidence="3" id="KW-1185">Reference proteome</keyword>
<sequence length="116" mass="11990">MSAEYATFGLAPATRAGGVLTGPVCRTRRDFVDFAVDGVPLLLRLVDLAAFPPRASDLAPAPSAAPPATARWDSPPLAARRAVRGRGTGPGRRGEGGVGRKPLRGRARRPGTLGPP</sequence>
<reference evidence="2 3" key="1">
    <citation type="journal article" date="2019" name="Int. J. Syst. Evol. Microbiol.">
        <title>The Global Catalogue of Microorganisms (GCM) 10K type strain sequencing project: providing services to taxonomists for standard genome sequencing and annotation.</title>
        <authorList>
            <consortium name="The Broad Institute Genomics Platform"/>
            <consortium name="The Broad Institute Genome Sequencing Center for Infectious Disease"/>
            <person name="Wu L."/>
            <person name="Ma J."/>
        </authorList>
    </citation>
    <scope>NUCLEOTIDE SEQUENCE [LARGE SCALE GENOMIC DNA]</scope>
    <source>
        <strain evidence="2 3">JCM 4087</strain>
    </source>
</reference>
<name>A0ABN3WUV5_STRTU</name>
<organism evidence="2 3">
    <name type="scientific">Streptomyces thioluteus</name>
    <dbReference type="NCBI Taxonomy" id="66431"/>
    <lineage>
        <taxon>Bacteria</taxon>
        <taxon>Bacillati</taxon>
        <taxon>Actinomycetota</taxon>
        <taxon>Actinomycetes</taxon>
        <taxon>Kitasatosporales</taxon>
        <taxon>Streptomycetaceae</taxon>
        <taxon>Streptomyces</taxon>
    </lineage>
</organism>
<dbReference type="Proteomes" id="UP001501102">
    <property type="component" value="Unassembled WGS sequence"/>
</dbReference>
<feature type="compositionally biased region" description="Gly residues" evidence="1">
    <location>
        <begin position="86"/>
        <end position="99"/>
    </location>
</feature>
<evidence type="ECO:0000256" key="1">
    <source>
        <dbReference type="SAM" id="MobiDB-lite"/>
    </source>
</evidence>
<feature type="compositionally biased region" description="Low complexity" evidence="1">
    <location>
        <begin position="56"/>
        <end position="70"/>
    </location>
</feature>
<comment type="caution">
    <text evidence="2">The sequence shown here is derived from an EMBL/GenBank/DDBJ whole genome shotgun (WGS) entry which is preliminary data.</text>
</comment>
<evidence type="ECO:0000313" key="3">
    <source>
        <dbReference type="Proteomes" id="UP001501102"/>
    </source>
</evidence>
<gene>
    <name evidence="2" type="ORF">GCM10020221_23650</name>
</gene>
<proteinExistence type="predicted"/>
<feature type="region of interest" description="Disordered" evidence="1">
    <location>
        <begin position="56"/>
        <end position="116"/>
    </location>
</feature>
<accession>A0ABN3WUV5</accession>
<evidence type="ECO:0000313" key="2">
    <source>
        <dbReference type="EMBL" id="GAA2926987.1"/>
    </source>
</evidence>